<dbReference type="Pfam" id="PF00474">
    <property type="entry name" value="SSF"/>
    <property type="match status" value="1"/>
</dbReference>
<feature type="transmembrane region" description="Helical" evidence="14">
    <location>
        <begin position="375"/>
        <end position="399"/>
    </location>
</feature>
<keyword evidence="6" id="KW-0769">Symport</keyword>
<evidence type="ECO:0000256" key="1">
    <source>
        <dbReference type="ARBA" id="ARBA00004651"/>
    </source>
</evidence>
<sequence>MRGRARSAARGGSPAVTFLVFYFAVLFFVALWSTRNGVDAATYFLNGRRSTAFAVALSIVSSCVGGSATMGMAGLAWQVGTPAFWWLGSGAVGLTVLSLFLAQKVRESGAVTMPEMLTAFLGEPSRPLASVIIVTAWLAILAAQFSAMAAIIMPLTGLAKGPAVLLGAAALLAYTLVGGQAAVMKTDVWQFSVLMAALLLALALSVKAGGGHALAAVPLEAVNADFPVSKLRYYLCILGGSYVVCPMLFGRLLTARDAAAARRGGLWAVAGLTITAAIIVALGIACRDLVPAGTPPEQVLSAALLTHLPTWASTPILLGIFSAIISAGDSCIITAASVCSNDILRRPGVAACRLCMLGAALAAMVLALYGKGILALLLMANDIYVCGVVPPVFVGMLLYRKARFRPWGVAAAMAAGGLLGLTATLSDNSAWSFAGLGVSLLGSLAAARRREPVRPKAAEADPGI</sequence>
<evidence type="ECO:0000256" key="7">
    <source>
        <dbReference type="ARBA" id="ARBA00022989"/>
    </source>
</evidence>
<evidence type="ECO:0000256" key="5">
    <source>
        <dbReference type="ARBA" id="ARBA00022692"/>
    </source>
</evidence>
<comment type="caution">
    <text evidence="15">The sequence shown here is derived from an EMBL/GenBank/DDBJ whole genome shotgun (WGS) entry which is preliminary data.</text>
</comment>
<feature type="transmembrane region" description="Helical" evidence="14">
    <location>
        <begin position="231"/>
        <end position="253"/>
    </location>
</feature>
<keyword evidence="10 14" id="KW-0472">Membrane</keyword>
<dbReference type="InterPro" id="IPR050277">
    <property type="entry name" value="Sodium:Solute_Symporter"/>
</dbReference>
<feature type="transmembrane region" description="Helical" evidence="14">
    <location>
        <begin position="316"/>
        <end position="338"/>
    </location>
</feature>
<dbReference type="PANTHER" id="PTHR48086:SF3">
    <property type="entry name" value="SODIUM_PROLINE SYMPORTER"/>
    <property type="match status" value="1"/>
</dbReference>
<feature type="transmembrane region" description="Helical" evidence="14">
    <location>
        <begin position="406"/>
        <end position="424"/>
    </location>
</feature>
<name>A0A6H3FEA7_9BACT</name>
<comment type="similarity">
    <text evidence="2 13">Belongs to the sodium:solute symporter (SSF) (TC 2.A.21) family.</text>
</comment>
<dbReference type="GO" id="GO:0015293">
    <property type="term" value="F:symporter activity"/>
    <property type="evidence" value="ECO:0007669"/>
    <property type="project" value="UniProtKB-KW"/>
</dbReference>
<accession>A0A6H3FEA7</accession>
<dbReference type="GO" id="GO:0005886">
    <property type="term" value="C:plasma membrane"/>
    <property type="evidence" value="ECO:0007669"/>
    <property type="project" value="UniProtKB-SubCell"/>
</dbReference>
<comment type="catalytic activity">
    <reaction evidence="12">
        <text>L-proline(in) + Na(+)(in) = L-proline(out) + Na(+)(out)</text>
        <dbReference type="Rhea" id="RHEA:28967"/>
        <dbReference type="ChEBI" id="CHEBI:29101"/>
        <dbReference type="ChEBI" id="CHEBI:60039"/>
    </reaction>
</comment>
<keyword evidence="8" id="KW-0915">Sodium</keyword>
<evidence type="ECO:0000256" key="9">
    <source>
        <dbReference type="ARBA" id="ARBA00023065"/>
    </source>
</evidence>
<dbReference type="InterPro" id="IPR038377">
    <property type="entry name" value="Na/Glc_symporter_sf"/>
</dbReference>
<evidence type="ECO:0008006" key="17">
    <source>
        <dbReference type="Google" id="ProtNLM"/>
    </source>
</evidence>
<feature type="transmembrane region" description="Helical" evidence="14">
    <location>
        <begin position="350"/>
        <end position="369"/>
    </location>
</feature>
<feature type="transmembrane region" description="Helical" evidence="14">
    <location>
        <begin position="53"/>
        <end position="77"/>
    </location>
</feature>
<dbReference type="AlphaFoldDB" id="A0A6H3FEA7"/>
<comment type="subcellular location">
    <subcellularLocation>
        <location evidence="1">Cell membrane</location>
        <topology evidence="1">Multi-pass membrane protein</topology>
    </subcellularLocation>
</comment>
<feature type="transmembrane region" description="Helical" evidence="14">
    <location>
        <begin position="430"/>
        <end position="447"/>
    </location>
</feature>
<feature type="transmembrane region" description="Helical" evidence="14">
    <location>
        <begin position="191"/>
        <end position="211"/>
    </location>
</feature>
<keyword evidence="4" id="KW-1003">Cell membrane</keyword>
<gene>
    <name evidence="15" type="ORF">EB812_00910</name>
</gene>
<feature type="transmembrane region" description="Helical" evidence="14">
    <location>
        <begin position="12"/>
        <end position="32"/>
    </location>
</feature>
<feature type="transmembrane region" description="Helical" evidence="14">
    <location>
        <begin position="265"/>
        <end position="285"/>
    </location>
</feature>
<dbReference type="InterPro" id="IPR001734">
    <property type="entry name" value="Na/solute_symporter"/>
</dbReference>
<dbReference type="PROSITE" id="PS50283">
    <property type="entry name" value="NA_SOLUT_SYMP_3"/>
    <property type="match status" value="1"/>
</dbReference>
<evidence type="ECO:0000256" key="3">
    <source>
        <dbReference type="ARBA" id="ARBA00022448"/>
    </source>
</evidence>
<dbReference type="PANTHER" id="PTHR48086">
    <property type="entry name" value="SODIUM/PROLINE SYMPORTER-RELATED"/>
    <property type="match status" value="1"/>
</dbReference>
<keyword evidence="7 14" id="KW-1133">Transmembrane helix</keyword>
<reference evidence="15 16" key="1">
    <citation type="submission" date="2018-12" db="EMBL/GenBank/DDBJ databases">
        <title>First genome draft of Desulfovibrio legallis sp. nov.</title>
        <authorList>
            <person name="Ben Dhia O."/>
            <person name="Najjari A."/>
            <person name="Ferjani R."/>
            <person name="Fhoula I."/>
            <person name="Fardeau M.-L."/>
            <person name="Boudabbous A."/>
            <person name="Ouzari H.I."/>
        </authorList>
    </citation>
    <scope>NUCLEOTIDE SEQUENCE [LARGE SCALE GENOMIC DNA]</scope>
    <source>
        <strain evidence="15 16">H1T</strain>
    </source>
</reference>
<dbReference type="Gene3D" id="1.20.1730.10">
    <property type="entry name" value="Sodium/glucose cotransporter"/>
    <property type="match status" value="1"/>
</dbReference>
<evidence type="ECO:0000256" key="11">
    <source>
        <dbReference type="ARBA" id="ARBA00023201"/>
    </source>
</evidence>
<evidence type="ECO:0000313" key="16">
    <source>
        <dbReference type="Proteomes" id="UP000292919"/>
    </source>
</evidence>
<evidence type="ECO:0000313" key="15">
    <source>
        <dbReference type="EMBL" id="TBH81874.1"/>
    </source>
</evidence>
<keyword evidence="16" id="KW-1185">Reference proteome</keyword>
<evidence type="ECO:0000256" key="2">
    <source>
        <dbReference type="ARBA" id="ARBA00006434"/>
    </source>
</evidence>
<dbReference type="GO" id="GO:0006814">
    <property type="term" value="P:sodium ion transport"/>
    <property type="evidence" value="ECO:0007669"/>
    <property type="project" value="UniProtKB-KW"/>
</dbReference>
<keyword evidence="5 14" id="KW-0812">Transmembrane</keyword>
<keyword evidence="11" id="KW-0739">Sodium transport</keyword>
<feature type="transmembrane region" description="Helical" evidence="14">
    <location>
        <begin position="128"/>
        <end position="152"/>
    </location>
</feature>
<evidence type="ECO:0000256" key="8">
    <source>
        <dbReference type="ARBA" id="ARBA00023053"/>
    </source>
</evidence>
<evidence type="ECO:0000256" key="14">
    <source>
        <dbReference type="SAM" id="Phobius"/>
    </source>
</evidence>
<feature type="transmembrane region" description="Helical" evidence="14">
    <location>
        <begin position="164"/>
        <end position="184"/>
    </location>
</feature>
<evidence type="ECO:0000256" key="4">
    <source>
        <dbReference type="ARBA" id="ARBA00022475"/>
    </source>
</evidence>
<dbReference type="Proteomes" id="UP000292919">
    <property type="component" value="Unassembled WGS sequence"/>
</dbReference>
<dbReference type="EMBL" id="SIXC01000001">
    <property type="protein sequence ID" value="TBH81874.1"/>
    <property type="molecule type" value="Genomic_DNA"/>
</dbReference>
<proteinExistence type="inferred from homology"/>
<feature type="transmembrane region" description="Helical" evidence="14">
    <location>
        <begin position="83"/>
        <end position="102"/>
    </location>
</feature>
<keyword evidence="3" id="KW-0813">Transport</keyword>
<evidence type="ECO:0000256" key="13">
    <source>
        <dbReference type="RuleBase" id="RU362091"/>
    </source>
</evidence>
<organism evidence="15 16">
    <name type="scientific">Desulfovibrio legallii</name>
    <dbReference type="NCBI Taxonomy" id="571438"/>
    <lineage>
        <taxon>Bacteria</taxon>
        <taxon>Pseudomonadati</taxon>
        <taxon>Thermodesulfobacteriota</taxon>
        <taxon>Desulfovibrionia</taxon>
        <taxon>Desulfovibrionales</taxon>
        <taxon>Desulfovibrionaceae</taxon>
        <taxon>Desulfovibrio</taxon>
    </lineage>
</organism>
<keyword evidence="9" id="KW-0406">Ion transport</keyword>
<evidence type="ECO:0000256" key="10">
    <source>
        <dbReference type="ARBA" id="ARBA00023136"/>
    </source>
</evidence>
<evidence type="ECO:0000256" key="6">
    <source>
        <dbReference type="ARBA" id="ARBA00022847"/>
    </source>
</evidence>
<evidence type="ECO:0000256" key="12">
    <source>
        <dbReference type="ARBA" id="ARBA00033708"/>
    </source>
</evidence>
<protein>
    <recommendedName>
        <fullName evidence="17">Sodium:solute symporter family protein</fullName>
    </recommendedName>
</protein>